<evidence type="ECO:0000256" key="3">
    <source>
        <dbReference type="ARBA" id="ARBA00023274"/>
    </source>
</evidence>
<dbReference type="HAMAP" id="MF_01341">
    <property type="entry name" value="Ribosomal_uL15"/>
    <property type="match status" value="1"/>
</dbReference>
<dbReference type="EMBL" id="JAYKXP010000028">
    <property type="protein sequence ID" value="KAK7043774.1"/>
    <property type="molecule type" value="Genomic_DNA"/>
</dbReference>
<dbReference type="NCBIfam" id="TIGR01071">
    <property type="entry name" value="rplO_bact"/>
    <property type="match status" value="1"/>
</dbReference>
<comment type="similarity">
    <text evidence="1">Belongs to the universal ribosomal protein uL15 family.</text>
</comment>
<dbReference type="GO" id="GO:0005762">
    <property type="term" value="C:mitochondrial large ribosomal subunit"/>
    <property type="evidence" value="ECO:0007669"/>
    <property type="project" value="TreeGrafter"/>
</dbReference>
<evidence type="ECO:0000256" key="4">
    <source>
        <dbReference type="SAM" id="MobiDB-lite"/>
    </source>
</evidence>
<keyword evidence="7" id="KW-1185">Reference proteome</keyword>
<reference evidence="6 7" key="1">
    <citation type="submission" date="2024-01" db="EMBL/GenBank/DDBJ databases">
        <title>A draft genome for a cacao thread blight-causing isolate of Paramarasmius palmivorus.</title>
        <authorList>
            <person name="Baruah I.K."/>
            <person name="Bukari Y."/>
            <person name="Amoako-Attah I."/>
            <person name="Meinhardt L.W."/>
            <person name="Bailey B.A."/>
            <person name="Cohen S.P."/>
        </authorList>
    </citation>
    <scope>NUCLEOTIDE SEQUENCE [LARGE SCALE GENOMIC DNA]</scope>
    <source>
        <strain evidence="6 7">GH-12</strain>
    </source>
</reference>
<dbReference type="Gene3D" id="3.100.10.10">
    <property type="match status" value="1"/>
</dbReference>
<dbReference type="PANTHER" id="PTHR12934">
    <property type="entry name" value="50S RIBOSOMAL PROTEIN L15"/>
    <property type="match status" value="1"/>
</dbReference>
<organism evidence="6 7">
    <name type="scientific">Paramarasmius palmivorus</name>
    <dbReference type="NCBI Taxonomy" id="297713"/>
    <lineage>
        <taxon>Eukaryota</taxon>
        <taxon>Fungi</taxon>
        <taxon>Dikarya</taxon>
        <taxon>Basidiomycota</taxon>
        <taxon>Agaricomycotina</taxon>
        <taxon>Agaricomycetes</taxon>
        <taxon>Agaricomycetidae</taxon>
        <taxon>Agaricales</taxon>
        <taxon>Marasmiineae</taxon>
        <taxon>Marasmiaceae</taxon>
        <taxon>Paramarasmius</taxon>
    </lineage>
</organism>
<dbReference type="InterPro" id="IPR030878">
    <property type="entry name" value="Ribosomal_uL15"/>
</dbReference>
<evidence type="ECO:0000256" key="1">
    <source>
        <dbReference type="ARBA" id="ARBA00007320"/>
    </source>
</evidence>
<comment type="caution">
    <text evidence="6">The sequence shown here is derived from an EMBL/GenBank/DDBJ whole genome shotgun (WGS) entry which is preliminary data.</text>
</comment>
<protein>
    <submittedName>
        <fullName evidence="6">YmL10</fullName>
    </submittedName>
</protein>
<keyword evidence="2" id="KW-0689">Ribosomal protein</keyword>
<evidence type="ECO:0000256" key="2">
    <source>
        <dbReference type="ARBA" id="ARBA00022980"/>
    </source>
</evidence>
<dbReference type="SUPFAM" id="SSF52080">
    <property type="entry name" value="Ribosomal proteins L15p and L18e"/>
    <property type="match status" value="1"/>
</dbReference>
<dbReference type="InterPro" id="IPR005749">
    <property type="entry name" value="Ribosomal_uL15_bac-type"/>
</dbReference>
<gene>
    <name evidence="6" type="primary">MRPL10</name>
    <name evidence="6" type="ORF">VNI00_008386</name>
</gene>
<feature type="region of interest" description="Disordered" evidence="4">
    <location>
        <begin position="1"/>
        <end position="58"/>
    </location>
</feature>
<dbReference type="PANTHER" id="PTHR12934:SF11">
    <property type="entry name" value="LARGE RIBOSOMAL SUBUNIT PROTEIN UL15M"/>
    <property type="match status" value="1"/>
</dbReference>
<accession>A0AAW0CY17</accession>
<dbReference type="GO" id="GO:0006412">
    <property type="term" value="P:translation"/>
    <property type="evidence" value="ECO:0007669"/>
    <property type="project" value="InterPro"/>
</dbReference>
<evidence type="ECO:0000313" key="6">
    <source>
        <dbReference type="EMBL" id="KAK7043774.1"/>
    </source>
</evidence>
<proteinExistence type="inferred from homology"/>
<evidence type="ECO:0000259" key="5">
    <source>
        <dbReference type="Pfam" id="PF00828"/>
    </source>
</evidence>
<dbReference type="Proteomes" id="UP001383192">
    <property type="component" value="Unassembled WGS sequence"/>
</dbReference>
<dbReference type="InterPro" id="IPR021131">
    <property type="entry name" value="Ribosomal_uL15/eL18"/>
</dbReference>
<dbReference type="AlphaFoldDB" id="A0AAW0CY17"/>
<feature type="domain" description="Large ribosomal subunit protein uL15/eL18" evidence="5">
    <location>
        <begin position="85"/>
        <end position="180"/>
    </location>
</feature>
<keyword evidence="3" id="KW-0687">Ribonucleoprotein</keyword>
<dbReference type="GO" id="GO:0003735">
    <property type="term" value="F:structural constituent of ribosome"/>
    <property type="evidence" value="ECO:0007669"/>
    <property type="project" value="InterPro"/>
</dbReference>
<feature type="compositionally biased region" description="Gly residues" evidence="4">
    <location>
        <begin position="30"/>
        <end position="44"/>
    </location>
</feature>
<evidence type="ECO:0000313" key="7">
    <source>
        <dbReference type="Proteomes" id="UP001383192"/>
    </source>
</evidence>
<dbReference type="Pfam" id="PF00828">
    <property type="entry name" value="Ribosomal_L27A"/>
    <property type="match status" value="1"/>
</dbReference>
<name>A0AAW0CY17_9AGAR</name>
<sequence length="263" mass="29128">MASKLRVPRVSLANLSPARGSQQNQKRVGRGQGSGYGGTSGRGMNGQKSRSGAGIKANFEGGQTPITKLFPKRGFINQNAKTWAPVNLDRLQHWIDQGRITSSPEKPITARDLLLSGCVHDVHNGIKLLGDVGIHLNRPVFLLMVLPQGAQHFHSQIYMVVSRASKSAIESIEAQGGKVVCQYYNALALRDCVKGRTDHIQAAPTRRSDIVWYGKHQNRGYIAPQTLKALGELPFVQDRWKQLAVELNKWKKQDFDKEKKKSG</sequence>
<dbReference type="InterPro" id="IPR036227">
    <property type="entry name" value="Ribosomal_uL15/eL18_sf"/>
</dbReference>